<evidence type="ECO:0000256" key="5">
    <source>
        <dbReference type="HAMAP-Rule" id="MF_00709"/>
    </source>
</evidence>
<comment type="subunit">
    <text evidence="5">Part of an enzyme complex containing four subunits: a flavoprotein (FrdA), an iron-sulfur protein (FrdB), and two hydrophobic anchor proteins (FrdC and FrdD).</text>
</comment>
<dbReference type="NCBIfam" id="NF003977">
    <property type="entry name" value="PRK05470.1-1"/>
    <property type="match status" value="1"/>
</dbReference>
<keyword evidence="4 5" id="KW-0472">Membrane</keyword>
<evidence type="ECO:0000256" key="3">
    <source>
        <dbReference type="ARBA" id="ARBA00022989"/>
    </source>
</evidence>
<reference evidence="6 7" key="1">
    <citation type="submission" date="2024-05" db="EMBL/GenBank/DDBJ databases">
        <title>Genome Sequence and Characterization of the New Strain Purple Sulfur Bacterium of Genus Thioalkalicoccus.</title>
        <authorList>
            <person name="Bryantseva I.A."/>
            <person name="Kyndt J.A."/>
            <person name="Imhoff J.F."/>
        </authorList>
    </citation>
    <scope>NUCLEOTIDE SEQUENCE [LARGE SCALE GENOMIC DNA]</scope>
    <source>
        <strain evidence="6 7">Um2</strain>
    </source>
</reference>
<gene>
    <name evidence="5 6" type="primary">frdD</name>
    <name evidence="6" type="ORF">ABC977_14300</name>
</gene>
<keyword evidence="7" id="KW-1185">Reference proteome</keyword>
<feature type="transmembrane region" description="Helical" evidence="5">
    <location>
        <begin position="97"/>
        <end position="115"/>
    </location>
</feature>
<evidence type="ECO:0000313" key="6">
    <source>
        <dbReference type="EMBL" id="MEY6433575.1"/>
    </source>
</evidence>
<comment type="function">
    <text evidence="5">Anchors the catalytic components of the fumarate reductase complex to the cell membrane, binds quinones.</text>
</comment>
<dbReference type="RefSeq" id="WP_369667961.1">
    <property type="nucleotide sequence ID" value="NZ_JBDKXB010000024.1"/>
</dbReference>
<evidence type="ECO:0000256" key="1">
    <source>
        <dbReference type="ARBA" id="ARBA00022475"/>
    </source>
</evidence>
<comment type="caution">
    <text evidence="6">The sequence shown here is derived from an EMBL/GenBank/DDBJ whole genome shotgun (WGS) entry which is preliminary data.</text>
</comment>
<dbReference type="InterPro" id="IPR034804">
    <property type="entry name" value="SQR/QFR_C/D"/>
</dbReference>
<accession>A0ABV4BH78</accession>
<dbReference type="Gene3D" id="1.20.1300.10">
    <property type="entry name" value="Fumarate reductase/succinate dehydrogenase, transmembrane subunit"/>
    <property type="match status" value="1"/>
</dbReference>
<feature type="transmembrane region" description="Helical" evidence="5">
    <location>
        <begin position="12"/>
        <end position="38"/>
    </location>
</feature>
<sequence>MKSDRRSNEPLTWSLFAAGGLLAAFVTPALLLATALLAPLGVLEDGLSFDRVRAFLDHPLGGLILWALIALPLWHAAHRLSHGLRDLQVGAPRLTSALCYGFAFVITLYSGYLVWFA</sequence>
<feature type="transmembrane region" description="Helical" evidence="5">
    <location>
        <begin position="58"/>
        <end position="77"/>
    </location>
</feature>
<comment type="subcellular location">
    <subcellularLocation>
        <location evidence="5">Cell membrane</location>
        <topology evidence="5">Multi-pass membrane protein</topology>
    </subcellularLocation>
</comment>
<keyword evidence="1 5" id="KW-1003">Cell membrane</keyword>
<dbReference type="GO" id="GO:0008177">
    <property type="term" value="F:succinate dehydrogenase (quinone) activity"/>
    <property type="evidence" value="ECO:0007669"/>
    <property type="project" value="UniProtKB-EC"/>
</dbReference>
<evidence type="ECO:0000256" key="2">
    <source>
        <dbReference type="ARBA" id="ARBA00022692"/>
    </source>
</evidence>
<dbReference type="InterPro" id="IPR003418">
    <property type="entry name" value="Fumarate_red_D"/>
</dbReference>
<dbReference type="SUPFAM" id="SSF81343">
    <property type="entry name" value="Fumarate reductase respiratory complex transmembrane subunits"/>
    <property type="match status" value="1"/>
</dbReference>
<evidence type="ECO:0000313" key="7">
    <source>
        <dbReference type="Proteomes" id="UP001564408"/>
    </source>
</evidence>
<evidence type="ECO:0000256" key="4">
    <source>
        <dbReference type="ARBA" id="ARBA00023136"/>
    </source>
</evidence>
<keyword evidence="6" id="KW-0560">Oxidoreductase</keyword>
<dbReference type="Pfam" id="PF02313">
    <property type="entry name" value="Fumarate_red_D"/>
    <property type="match status" value="1"/>
</dbReference>
<keyword evidence="2 5" id="KW-0812">Transmembrane</keyword>
<dbReference type="EMBL" id="JBDKXB010000024">
    <property type="protein sequence ID" value="MEY6433575.1"/>
    <property type="molecule type" value="Genomic_DNA"/>
</dbReference>
<comment type="similarity">
    <text evidence="5">Belongs to the FrdD family.</text>
</comment>
<protein>
    <recommendedName>
        <fullName evidence="5">Fumarate reductase subunit D</fullName>
    </recommendedName>
    <alternativeName>
        <fullName evidence="5">Quinol-fumarate reductase subunit D</fullName>
        <shortName evidence="5">QFR subunit D</shortName>
    </alternativeName>
</protein>
<dbReference type="Proteomes" id="UP001564408">
    <property type="component" value="Unassembled WGS sequence"/>
</dbReference>
<dbReference type="HAMAP" id="MF_00709">
    <property type="entry name" value="Fumarate_red_D"/>
    <property type="match status" value="1"/>
</dbReference>
<name>A0ABV4BH78_9GAMM</name>
<organism evidence="6 7">
    <name type="scientific">Thioalkalicoccus limnaeus</name>
    <dbReference type="NCBI Taxonomy" id="120681"/>
    <lineage>
        <taxon>Bacteria</taxon>
        <taxon>Pseudomonadati</taxon>
        <taxon>Pseudomonadota</taxon>
        <taxon>Gammaproteobacteria</taxon>
        <taxon>Chromatiales</taxon>
        <taxon>Chromatiaceae</taxon>
        <taxon>Thioalkalicoccus</taxon>
    </lineage>
</organism>
<keyword evidence="3 5" id="KW-1133">Transmembrane helix</keyword>
<proteinExistence type="inferred from homology"/>